<proteinExistence type="predicted"/>
<name>A0A401WRS3_ACEPA</name>
<dbReference type="RefSeq" id="WP_124295222.1">
    <property type="nucleotide sequence ID" value="NZ_BDES01000008.1"/>
</dbReference>
<organism evidence="1 2">
    <name type="scientific">Acetobacter pasteurianus NBRC 3188</name>
    <dbReference type="NCBI Taxonomy" id="1226663"/>
    <lineage>
        <taxon>Bacteria</taxon>
        <taxon>Pseudomonadati</taxon>
        <taxon>Pseudomonadota</taxon>
        <taxon>Alphaproteobacteria</taxon>
        <taxon>Acetobacterales</taxon>
        <taxon>Acetobacteraceae</taxon>
        <taxon>Acetobacter</taxon>
    </lineage>
</organism>
<evidence type="ECO:0000313" key="2">
    <source>
        <dbReference type="Proteomes" id="UP000287300"/>
    </source>
</evidence>
<dbReference type="EMBL" id="BDES01000008">
    <property type="protein sequence ID" value="GCD52028.1"/>
    <property type="molecule type" value="Genomic_DNA"/>
</dbReference>
<sequence length="85" mass="9783">MDQKEAIKFAKAYIKDIYEDEGVNDIGLEEISKDHLDNWCVTIGFTRREIADSNNLLMALGKISNRTYKTLTINQKGEVESMRNK</sequence>
<protein>
    <submittedName>
        <fullName evidence="1">Uncharacterized protein</fullName>
    </submittedName>
</protein>
<reference evidence="1 2" key="1">
    <citation type="submission" date="2016-06" db="EMBL/GenBank/DDBJ databases">
        <title>Acetobacter pasteurianus NBRC 3188 whole genome sequencing project.</title>
        <authorList>
            <person name="Matsutani M."/>
            <person name="Shiwa Y."/>
            <person name="Okamoto-Kainuma A."/>
            <person name="Ishikawa M."/>
            <person name="Koizumi Y."/>
            <person name="Yoshikawa H."/>
            <person name="Yakushi T."/>
            <person name="Matsushita K."/>
        </authorList>
    </citation>
    <scope>NUCLEOTIDE SEQUENCE [LARGE SCALE GENOMIC DNA]</scope>
    <source>
        <strain evidence="1 2">NBRC 3188</strain>
    </source>
</reference>
<comment type="caution">
    <text evidence="1">The sequence shown here is derived from an EMBL/GenBank/DDBJ whole genome shotgun (WGS) entry which is preliminary data.</text>
</comment>
<accession>A0A401WRS3</accession>
<evidence type="ECO:0000313" key="1">
    <source>
        <dbReference type="EMBL" id="GCD52028.1"/>
    </source>
</evidence>
<dbReference type="AlphaFoldDB" id="A0A401WRS3"/>
<gene>
    <name evidence="1" type="ORF">NBRC3188_0725</name>
</gene>
<dbReference type="Proteomes" id="UP000287300">
    <property type="component" value="Unassembled WGS sequence"/>
</dbReference>